<organism evidence="1 2">
    <name type="scientific">Streptomyces olivoverticillatus</name>
    <dbReference type="NCBI Taxonomy" id="66427"/>
    <lineage>
        <taxon>Bacteria</taxon>
        <taxon>Bacillati</taxon>
        <taxon>Actinomycetota</taxon>
        <taxon>Actinomycetes</taxon>
        <taxon>Kitasatosporales</taxon>
        <taxon>Streptomycetaceae</taxon>
        <taxon>Streptomyces</taxon>
    </lineage>
</organism>
<dbReference type="AlphaFoldDB" id="A0A7W7LJA6"/>
<reference evidence="1 2" key="1">
    <citation type="submission" date="2020-08" db="EMBL/GenBank/DDBJ databases">
        <title>Genomic Encyclopedia of Type Strains, Phase III (KMG-III): the genomes of soil and plant-associated and newly described type strains.</title>
        <authorList>
            <person name="Whitman W."/>
        </authorList>
    </citation>
    <scope>NUCLEOTIDE SEQUENCE [LARGE SCALE GENOMIC DNA]</scope>
    <source>
        <strain evidence="1 2">CECT 3266</strain>
    </source>
</reference>
<gene>
    <name evidence="1" type="ORF">FHS39_000264</name>
</gene>
<name>A0A7W7LJA6_9ACTN</name>
<sequence>MAPPPANPRTLAALGLDVVPAQQPLAYPGRPAPEPSLLTGPELLALAVRPLPLGAWTLDHDGRVRELDHVLAALGGPVTGRRHPVLAVGSNACPAQLAHKFAACGLDATVPMVPVRVRGIGVGCSGHIGRAGYVAAAPYADPDAERLLVVSWLDAAQLAAVDVTEGCYRRVLLPGERFVMTMPSGERLGGAYVYVSKYGVLTDPRTGAPRPGGRDQSALLAALLASPRLHRLLGPDPASWVRLAAADPVVRAEGTGIFAEEGWTLEECGLPPVQEPVGAALCHDELPGPSPWPL</sequence>
<proteinExistence type="predicted"/>
<dbReference type="Proteomes" id="UP000556084">
    <property type="component" value="Unassembled WGS sequence"/>
</dbReference>
<keyword evidence="2" id="KW-1185">Reference proteome</keyword>
<protein>
    <submittedName>
        <fullName evidence="1">Uncharacterized protein</fullName>
    </submittedName>
</protein>
<evidence type="ECO:0000313" key="2">
    <source>
        <dbReference type="Proteomes" id="UP000556084"/>
    </source>
</evidence>
<dbReference type="RefSeq" id="WP_343069297.1">
    <property type="nucleotide sequence ID" value="NZ_JACHJH010000001.1"/>
</dbReference>
<evidence type="ECO:0000313" key="1">
    <source>
        <dbReference type="EMBL" id="MBB4891264.1"/>
    </source>
</evidence>
<dbReference type="EMBL" id="JACHJH010000001">
    <property type="protein sequence ID" value="MBB4891264.1"/>
    <property type="molecule type" value="Genomic_DNA"/>
</dbReference>
<comment type="caution">
    <text evidence="1">The sequence shown here is derived from an EMBL/GenBank/DDBJ whole genome shotgun (WGS) entry which is preliminary data.</text>
</comment>
<accession>A0A7W7LJA6</accession>